<evidence type="ECO:0000256" key="6">
    <source>
        <dbReference type="ARBA" id="ARBA00022837"/>
    </source>
</evidence>
<evidence type="ECO:0000256" key="7">
    <source>
        <dbReference type="ARBA" id="ARBA00023157"/>
    </source>
</evidence>
<name>A0AAW9QAN5_9BURK</name>
<feature type="signal peptide" evidence="8">
    <location>
        <begin position="1"/>
        <end position="21"/>
    </location>
</feature>
<gene>
    <name evidence="9" type="ORF">V4F39_00940</name>
</gene>
<evidence type="ECO:0000313" key="9">
    <source>
        <dbReference type="EMBL" id="MEF7612454.1"/>
    </source>
</evidence>
<dbReference type="GO" id="GO:0052689">
    <property type="term" value="F:carboxylic ester hydrolase activity"/>
    <property type="evidence" value="ECO:0007669"/>
    <property type="project" value="UniProtKB-KW"/>
</dbReference>
<reference evidence="9 10" key="1">
    <citation type="submission" date="2024-02" db="EMBL/GenBank/DDBJ databases">
        <title>Genome sequence of Aquincola sp. MAHUQ-54.</title>
        <authorList>
            <person name="Huq M.A."/>
        </authorList>
    </citation>
    <scope>NUCLEOTIDE SEQUENCE [LARGE SCALE GENOMIC DNA]</scope>
    <source>
        <strain evidence="9 10">MAHUQ-54</strain>
    </source>
</reference>
<comment type="similarity">
    <text evidence="1">Belongs to the tannase family.</text>
</comment>
<dbReference type="AlphaFoldDB" id="A0AAW9QAN5"/>
<comment type="caution">
    <text evidence="9">The sequence shown here is derived from an EMBL/GenBank/DDBJ whole genome shotgun (WGS) entry which is preliminary data.</text>
</comment>
<evidence type="ECO:0000256" key="1">
    <source>
        <dbReference type="ARBA" id="ARBA00006249"/>
    </source>
</evidence>
<evidence type="ECO:0000256" key="5">
    <source>
        <dbReference type="ARBA" id="ARBA00022801"/>
    </source>
</evidence>
<keyword evidence="6" id="KW-0106">Calcium</keyword>
<sequence length="537" mass="56759">MNRFRLHASACAVLLCATACGGDGGGDEPASPAALAPDCTALQKLDFANTVIQSAVHVEQGATGTDAVRMPAHCLVTGEIAPRIGAAGVRYGIGFELRLPLDWNGRFQFQGGGGVDGTIPQAFGTLRDGVVPALAQGAAVVTSNMGHTGTSTRDATFGLDPQARIDWGYNAMDKVTVLAKDLVARFYGKAPAYSYYVGCSGGGRQGMMMSQRFPTYFDGVVSGAPILEQHVAQIASMQILQEFRAIAPADANGAKILSRAYSDSDLKLIADGVLAKCDALDGAADGLIEHYGACTYDVAALQCTGAKQDGCLSAAQVGAFTRVMQGPKNSAGQQLYPPYPWDTGIAGWRTNQLGTSTTATPNSAKFTNQSIRYVFMTPPVPDFDYFSFDFDRDPATMLASAAYTTTNGTNYEGFKARGGKTIVYTGLSDSLVNPAGVNRWYRELVAANGGLEATQRFARFFNVPGMEHCRGGKALDRFDPVTALYDWVEKGVAPTTLTATGASFPGRTRPICAYPLIARYTGAGSVDDAANFRCEAP</sequence>
<evidence type="ECO:0000256" key="8">
    <source>
        <dbReference type="SAM" id="SignalP"/>
    </source>
</evidence>
<dbReference type="GO" id="GO:0046872">
    <property type="term" value="F:metal ion binding"/>
    <property type="evidence" value="ECO:0007669"/>
    <property type="project" value="UniProtKB-KW"/>
</dbReference>
<protein>
    <submittedName>
        <fullName evidence="9">DUF6351 family protein</fullName>
    </submittedName>
</protein>
<dbReference type="PANTHER" id="PTHR33938">
    <property type="entry name" value="FERULOYL ESTERASE B-RELATED"/>
    <property type="match status" value="1"/>
</dbReference>
<dbReference type="InterPro" id="IPR029058">
    <property type="entry name" value="AB_hydrolase_fold"/>
</dbReference>
<dbReference type="RefSeq" id="WP_332287349.1">
    <property type="nucleotide sequence ID" value="NZ_JAZIBG010000003.1"/>
</dbReference>
<dbReference type="Pfam" id="PF07519">
    <property type="entry name" value="Tannase"/>
    <property type="match status" value="1"/>
</dbReference>
<evidence type="ECO:0000256" key="2">
    <source>
        <dbReference type="ARBA" id="ARBA00022487"/>
    </source>
</evidence>
<proteinExistence type="inferred from homology"/>
<accession>A0AAW9QAN5</accession>
<evidence type="ECO:0000256" key="3">
    <source>
        <dbReference type="ARBA" id="ARBA00022723"/>
    </source>
</evidence>
<dbReference type="EMBL" id="JAZIBG010000003">
    <property type="protein sequence ID" value="MEF7612454.1"/>
    <property type="molecule type" value="Genomic_DNA"/>
</dbReference>
<dbReference type="SUPFAM" id="SSF53474">
    <property type="entry name" value="alpha/beta-Hydrolases"/>
    <property type="match status" value="1"/>
</dbReference>
<dbReference type="PANTHER" id="PTHR33938:SF15">
    <property type="entry name" value="FERULOYL ESTERASE B-RELATED"/>
    <property type="match status" value="1"/>
</dbReference>
<keyword evidence="10" id="KW-1185">Reference proteome</keyword>
<dbReference type="InterPro" id="IPR011118">
    <property type="entry name" value="Tannase/feruloyl_esterase"/>
</dbReference>
<evidence type="ECO:0000256" key="4">
    <source>
        <dbReference type="ARBA" id="ARBA00022729"/>
    </source>
</evidence>
<evidence type="ECO:0000313" key="10">
    <source>
        <dbReference type="Proteomes" id="UP001336250"/>
    </source>
</evidence>
<keyword evidence="7" id="KW-1015">Disulfide bond</keyword>
<dbReference type="Proteomes" id="UP001336250">
    <property type="component" value="Unassembled WGS sequence"/>
</dbReference>
<keyword evidence="3" id="KW-0479">Metal-binding</keyword>
<feature type="chain" id="PRO_5043387423" evidence="8">
    <location>
        <begin position="22"/>
        <end position="537"/>
    </location>
</feature>
<organism evidence="9 10">
    <name type="scientific">Aquincola agrisoli</name>
    <dbReference type="NCBI Taxonomy" id="3119538"/>
    <lineage>
        <taxon>Bacteria</taxon>
        <taxon>Pseudomonadati</taxon>
        <taxon>Pseudomonadota</taxon>
        <taxon>Betaproteobacteria</taxon>
        <taxon>Burkholderiales</taxon>
        <taxon>Sphaerotilaceae</taxon>
        <taxon>Aquincola</taxon>
    </lineage>
</organism>
<keyword evidence="2" id="KW-0719">Serine esterase</keyword>
<keyword evidence="4 8" id="KW-0732">Signal</keyword>
<dbReference type="Gene3D" id="3.40.50.1820">
    <property type="entry name" value="alpha/beta hydrolase"/>
    <property type="match status" value="1"/>
</dbReference>
<keyword evidence="5" id="KW-0378">Hydrolase</keyword>